<comment type="caution">
    <text evidence="1">The sequence shown here is derived from an EMBL/GenBank/DDBJ whole genome shotgun (WGS) entry which is preliminary data.</text>
</comment>
<organism evidence="1 2">
    <name type="scientific">Pseudomonas putida</name>
    <name type="common">Arthrobacter siderocapsulatus</name>
    <dbReference type="NCBI Taxonomy" id="303"/>
    <lineage>
        <taxon>Bacteria</taxon>
        <taxon>Pseudomonadati</taxon>
        <taxon>Pseudomonadota</taxon>
        <taxon>Gammaproteobacteria</taxon>
        <taxon>Pseudomonadales</taxon>
        <taxon>Pseudomonadaceae</taxon>
        <taxon>Pseudomonas</taxon>
    </lineage>
</organism>
<dbReference type="NCBIfam" id="TIGR04498">
    <property type="entry name" value="AbiV_defense"/>
    <property type="match status" value="1"/>
</dbReference>
<accession>A0A1Y3L657</accession>
<dbReference type="InterPro" id="IPR030987">
    <property type="entry name" value="AbiV"/>
</dbReference>
<gene>
    <name evidence="1" type="ORF">B8W72_16030</name>
</gene>
<evidence type="ECO:0008006" key="3">
    <source>
        <dbReference type="Google" id="ProtNLM"/>
    </source>
</evidence>
<name>A0A1Y3L657_PSEPU</name>
<dbReference type="EMBL" id="NFSB01000079">
    <property type="protein sequence ID" value="OUM30912.1"/>
    <property type="molecule type" value="Genomic_DNA"/>
</dbReference>
<dbReference type="Proteomes" id="UP000196082">
    <property type="component" value="Unassembled WGS sequence"/>
</dbReference>
<protein>
    <recommendedName>
        <fullName evidence="3">AbiV family abortive infection protein</fullName>
    </recommendedName>
</protein>
<dbReference type="Pfam" id="PF18728">
    <property type="entry name" value="HEPN_AbiV"/>
    <property type="match status" value="1"/>
</dbReference>
<reference evidence="1 2" key="1">
    <citation type="submission" date="2017-05" db="EMBL/GenBank/DDBJ databases">
        <title>Whole genome sequence of Pseudomonas putida isolate 1312 commercialized as a biostimulant.</title>
        <authorList>
            <person name="Crovadore J."/>
            <person name="Blanc P."/>
            <person name="Chablais R."/>
            <person name="Cochard B."/>
            <person name="Grizard D."/>
            <person name="Lefort F."/>
        </authorList>
    </citation>
    <scope>NUCLEOTIDE SEQUENCE [LARGE SCALE GENOMIC DNA]</scope>
    <source>
        <strain evidence="1 2">1312</strain>
    </source>
</reference>
<sequence>MAFSLEQIDVYIDALLTNAASLIRESQILYDNEANARAFALAHLAREEIAKTLMLQAAGTRLLAGHPVDFKKLERRLRDHKQKLIAETINSIVFCAGFDQNTAESMIGAARTAPDFRNDLKNNSLYVGFKNGIVSQPTQSFSAERALRTITLAWDALQNQLSILKLSGPFANRAPISIPEVRPEDVKFDREMIEALGNIYAKALLQSQQQDKADQPEE</sequence>
<proteinExistence type="predicted"/>
<evidence type="ECO:0000313" key="1">
    <source>
        <dbReference type="EMBL" id="OUM30912.1"/>
    </source>
</evidence>
<dbReference type="RefSeq" id="WP_086976735.1">
    <property type="nucleotide sequence ID" value="NZ_NFSB01000079.1"/>
</dbReference>
<evidence type="ECO:0000313" key="2">
    <source>
        <dbReference type="Proteomes" id="UP000196082"/>
    </source>
</evidence>
<dbReference type="AlphaFoldDB" id="A0A1Y3L657"/>